<protein>
    <recommendedName>
        <fullName evidence="4">PLAT domain-containing protein</fullName>
    </recommendedName>
</protein>
<evidence type="ECO:0000256" key="1">
    <source>
        <dbReference type="SAM" id="SignalP"/>
    </source>
</evidence>
<organism evidence="2 3">
    <name type="scientific">Actinorhabdospora filicis</name>
    <dbReference type="NCBI Taxonomy" id="1785913"/>
    <lineage>
        <taxon>Bacteria</taxon>
        <taxon>Bacillati</taxon>
        <taxon>Actinomycetota</taxon>
        <taxon>Actinomycetes</taxon>
        <taxon>Micromonosporales</taxon>
        <taxon>Micromonosporaceae</taxon>
        <taxon>Actinorhabdospora</taxon>
    </lineage>
</organism>
<dbReference type="RefSeq" id="WP_285663380.1">
    <property type="nucleotide sequence ID" value="NZ_BSTX01000002.1"/>
</dbReference>
<accession>A0A9W6SLY3</accession>
<evidence type="ECO:0000313" key="2">
    <source>
        <dbReference type="EMBL" id="GLZ78212.1"/>
    </source>
</evidence>
<keyword evidence="3" id="KW-1185">Reference proteome</keyword>
<keyword evidence="1" id="KW-0732">Signal</keyword>
<sequence length="164" mass="17738">MRTIARRLATGALAIGIMAGIGVAAAPLAAQAEPPRKSNTKVITFDNLVDRKITITLCITRSGGKVRSHAVVKWEPTSSIGLDGIFEKFEFNLRTERDDVVKSRHAVFARGPINAESSGEKTYYGDWVTADSATVWTTDATVRYNRDGDGQGDLLWDLTGSPAV</sequence>
<name>A0A9W6SLY3_9ACTN</name>
<evidence type="ECO:0008006" key="4">
    <source>
        <dbReference type="Google" id="ProtNLM"/>
    </source>
</evidence>
<dbReference type="EMBL" id="BSTX01000002">
    <property type="protein sequence ID" value="GLZ78212.1"/>
    <property type="molecule type" value="Genomic_DNA"/>
</dbReference>
<comment type="caution">
    <text evidence="2">The sequence shown here is derived from an EMBL/GenBank/DDBJ whole genome shotgun (WGS) entry which is preliminary data.</text>
</comment>
<proteinExistence type="predicted"/>
<dbReference type="Proteomes" id="UP001165079">
    <property type="component" value="Unassembled WGS sequence"/>
</dbReference>
<reference evidence="2" key="1">
    <citation type="submission" date="2023-03" db="EMBL/GenBank/DDBJ databases">
        <title>Actinorhabdospora filicis NBRC 111898.</title>
        <authorList>
            <person name="Ichikawa N."/>
            <person name="Sato H."/>
            <person name="Tonouchi N."/>
        </authorList>
    </citation>
    <scope>NUCLEOTIDE SEQUENCE</scope>
    <source>
        <strain evidence="2">NBRC 111898</strain>
    </source>
</reference>
<feature type="chain" id="PRO_5040799726" description="PLAT domain-containing protein" evidence="1">
    <location>
        <begin position="33"/>
        <end position="164"/>
    </location>
</feature>
<feature type="signal peptide" evidence="1">
    <location>
        <begin position="1"/>
        <end position="32"/>
    </location>
</feature>
<evidence type="ECO:0000313" key="3">
    <source>
        <dbReference type="Proteomes" id="UP001165079"/>
    </source>
</evidence>
<gene>
    <name evidence="2" type="ORF">Afil01_30190</name>
</gene>
<dbReference type="AlphaFoldDB" id="A0A9W6SLY3"/>